<dbReference type="EMBL" id="RCTF01000031">
    <property type="protein sequence ID" value="RLP71585.1"/>
    <property type="molecule type" value="Genomic_DNA"/>
</dbReference>
<proteinExistence type="inferred from homology"/>
<dbReference type="InterPro" id="IPR002347">
    <property type="entry name" value="SDR_fam"/>
</dbReference>
<dbReference type="SUPFAM" id="SSF51735">
    <property type="entry name" value="NAD(P)-binding Rossmann-fold domains"/>
    <property type="match status" value="1"/>
</dbReference>
<dbReference type="Proteomes" id="UP000269692">
    <property type="component" value="Unassembled WGS sequence"/>
</dbReference>
<dbReference type="PANTHER" id="PTHR43639:SF1">
    <property type="entry name" value="SHORT-CHAIN DEHYDROGENASE_REDUCTASE FAMILY PROTEIN"/>
    <property type="match status" value="1"/>
</dbReference>
<dbReference type="PRINTS" id="PR00081">
    <property type="entry name" value="GDHRDH"/>
</dbReference>
<accession>A0A3L6ZV82</accession>
<keyword evidence="2" id="KW-0560">Oxidoreductase</keyword>
<comment type="caution">
    <text evidence="4">The sequence shown here is derived from an EMBL/GenBank/DDBJ whole genome shotgun (WGS) entry which is preliminary data.</text>
</comment>
<dbReference type="Pfam" id="PF13561">
    <property type="entry name" value="adh_short_C2"/>
    <property type="match status" value="1"/>
</dbReference>
<dbReference type="InterPro" id="IPR057326">
    <property type="entry name" value="KR_dom"/>
</dbReference>
<evidence type="ECO:0000313" key="5">
    <source>
        <dbReference type="Proteomes" id="UP000269692"/>
    </source>
</evidence>
<dbReference type="SMART" id="SM00822">
    <property type="entry name" value="PKS_KR"/>
    <property type="match status" value="1"/>
</dbReference>
<feature type="domain" description="Ketoreductase" evidence="3">
    <location>
        <begin position="4"/>
        <end position="211"/>
    </location>
</feature>
<dbReference type="PANTHER" id="PTHR43639">
    <property type="entry name" value="OXIDOREDUCTASE, SHORT-CHAIN DEHYDROGENASE/REDUCTASE FAMILY (AFU_ORTHOLOGUE AFUA_5G02870)"/>
    <property type="match status" value="1"/>
</dbReference>
<keyword evidence="5" id="KW-1185">Reference proteome</keyword>
<dbReference type="CDD" id="cd05233">
    <property type="entry name" value="SDR_c"/>
    <property type="match status" value="1"/>
</dbReference>
<dbReference type="AlphaFoldDB" id="A0A3L6ZV82"/>
<reference evidence="4 5" key="1">
    <citation type="submission" date="2018-10" db="EMBL/GenBank/DDBJ databases">
        <title>Xanthobacter tagetidis genome sequencing and assembly.</title>
        <authorList>
            <person name="Maclea K.S."/>
            <person name="Goen A.E."/>
            <person name="Fatima S.A."/>
        </authorList>
    </citation>
    <scope>NUCLEOTIDE SEQUENCE [LARGE SCALE GENOMIC DNA]</scope>
    <source>
        <strain evidence="4 5">ATCC 700314</strain>
    </source>
</reference>
<evidence type="ECO:0000259" key="3">
    <source>
        <dbReference type="SMART" id="SM00822"/>
    </source>
</evidence>
<evidence type="ECO:0000313" key="4">
    <source>
        <dbReference type="EMBL" id="RLP71585.1"/>
    </source>
</evidence>
<comment type="similarity">
    <text evidence="1">Belongs to the short-chain dehydrogenases/reductases (SDR) family.</text>
</comment>
<dbReference type="OrthoDB" id="20590at2"/>
<name>A0A3L6ZV82_9HYPH</name>
<dbReference type="InterPro" id="IPR036291">
    <property type="entry name" value="NAD(P)-bd_dom_sf"/>
</dbReference>
<sequence length="249" mass="25746">MSDRVLLVTGASRGIGAATVRLAAQEGYRIALNYASADTEAEETAAAARAAGAEVVLVKADVSRPEEVERLFAEVDGRLGRITHLVNNAGITGPASRFAEIAPAELARVLDLNVTGALLVAQAAVKRISTAYGGPGGAIVNVSSMAARLGSPGEYVWYAASKGAIDSLTIGLARELGPEWVRVNAVAPGLIETGIHERSGQPDRLQRLAPTIPLGRPGTSDEVARSILWLLSDAASYVTGAVLNISGGR</sequence>
<protein>
    <submittedName>
        <fullName evidence="4">SDR family oxidoreductase</fullName>
    </submittedName>
</protein>
<dbReference type="GO" id="GO:0016491">
    <property type="term" value="F:oxidoreductase activity"/>
    <property type="evidence" value="ECO:0007669"/>
    <property type="project" value="UniProtKB-KW"/>
</dbReference>
<dbReference type="Gene3D" id="3.40.50.720">
    <property type="entry name" value="NAD(P)-binding Rossmann-like Domain"/>
    <property type="match status" value="1"/>
</dbReference>
<evidence type="ECO:0000256" key="1">
    <source>
        <dbReference type="ARBA" id="ARBA00006484"/>
    </source>
</evidence>
<organism evidence="4 5">
    <name type="scientific">Xanthobacter tagetidis</name>
    <dbReference type="NCBI Taxonomy" id="60216"/>
    <lineage>
        <taxon>Bacteria</taxon>
        <taxon>Pseudomonadati</taxon>
        <taxon>Pseudomonadota</taxon>
        <taxon>Alphaproteobacteria</taxon>
        <taxon>Hyphomicrobiales</taxon>
        <taxon>Xanthobacteraceae</taxon>
        <taxon>Xanthobacter</taxon>
    </lineage>
</organism>
<evidence type="ECO:0000256" key="2">
    <source>
        <dbReference type="ARBA" id="ARBA00023002"/>
    </source>
</evidence>
<dbReference type="FunFam" id="3.40.50.720:FF:000084">
    <property type="entry name" value="Short-chain dehydrogenase reductase"/>
    <property type="match status" value="1"/>
</dbReference>
<dbReference type="PRINTS" id="PR00080">
    <property type="entry name" value="SDRFAMILY"/>
</dbReference>
<gene>
    <name evidence="4" type="ORF">D9R14_22380</name>
</gene>